<dbReference type="Proteomes" id="UP001262754">
    <property type="component" value="Unassembled WGS sequence"/>
</dbReference>
<dbReference type="InterPro" id="IPR002586">
    <property type="entry name" value="CobQ/CobB/MinD/ParA_Nub-bd_dom"/>
</dbReference>
<dbReference type="RefSeq" id="WP_056761584.1">
    <property type="nucleotide sequence ID" value="NZ_BMLD01000013.1"/>
</dbReference>
<feature type="domain" description="CobQ/CobB/MinD/ParA nucleotide binding" evidence="1">
    <location>
        <begin position="4"/>
        <end position="183"/>
    </location>
</feature>
<organism evidence="2 3">
    <name type="scientific">Caulobacter rhizosphaerae</name>
    <dbReference type="NCBI Taxonomy" id="2010972"/>
    <lineage>
        <taxon>Bacteria</taxon>
        <taxon>Pseudomonadati</taxon>
        <taxon>Pseudomonadota</taxon>
        <taxon>Alphaproteobacteria</taxon>
        <taxon>Caulobacterales</taxon>
        <taxon>Caulobacteraceae</taxon>
        <taxon>Caulobacter</taxon>
    </lineage>
</organism>
<dbReference type="PANTHER" id="PTHR13696:SF99">
    <property type="entry name" value="COBYRINIC ACID AC-DIAMIDE SYNTHASE"/>
    <property type="match status" value="1"/>
</dbReference>
<comment type="caution">
    <text evidence="2">The sequence shown here is derived from an EMBL/GenBank/DDBJ whole genome shotgun (WGS) entry which is preliminary data.</text>
</comment>
<protein>
    <submittedName>
        <fullName evidence="2">Chromosome partitioning protein</fullName>
    </submittedName>
</protein>
<gene>
    <name evidence="2" type="ORF">J2800_002167</name>
</gene>
<sequence>MKTLAVISRKGGAGKTTLAINLSLTAHLAGWKVLVADIDPQRSASDALRARAAPGPALAEINAGKLFQARSQALHDAYDVMLIDTPAAPDADVAVAVNSADLCVLVCRPTFLDIASVARSAEMVRRLGKAGLIVLNQAPSKRGGAEPASVQKAIEALRFCGLPIAPVGLRSRTLYQQAIARGLSVGEWDAQAPAAREVDRLWSHVAALLALDGHGRDARAG</sequence>
<name>A0ABU1N007_9CAUL</name>
<evidence type="ECO:0000313" key="3">
    <source>
        <dbReference type="Proteomes" id="UP001262754"/>
    </source>
</evidence>
<dbReference type="SUPFAM" id="SSF52540">
    <property type="entry name" value="P-loop containing nucleoside triphosphate hydrolases"/>
    <property type="match status" value="1"/>
</dbReference>
<dbReference type="CDD" id="cd02042">
    <property type="entry name" value="ParAB_family"/>
    <property type="match status" value="1"/>
</dbReference>
<evidence type="ECO:0000313" key="2">
    <source>
        <dbReference type="EMBL" id="MDR6531420.1"/>
    </source>
</evidence>
<dbReference type="PIRSF" id="PIRSF009320">
    <property type="entry name" value="Nuc_binding_HP_1000"/>
    <property type="match status" value="1"/>
</dbReference>
<dbReference type="PANTHER" id="PTHR13696">
    <property type="entry name" value="P-LOOP CONTAINING NUCLEOSIDE TRIPHOSPHATE HYDROLASE"/>
    <property type="match status" value="1"/>
</dbReference>
<dbReference type="InterPro" id="IPR027417">
    <property type="entry name" value="P-loop_NTPase"/>
</dbReference>
<reference evidence="2 3" key="1">
    <citation type="submission" date="2023-07" db="EMBL/GenBank/DDBJ databases">
        <title>Sorghum-associated microbial communities from plants grown in Nebraska, USA.</title>
        <authorList>
            <person name="Schachtman D."/>
        </authorList>
    </citation>
    <scope>NUCLEOTIDE SEQUENCE [LARGE SCALE GENOMIC DNA]</scope>
    <source>
        <strain evidence="2 3">DS2154</strain>
    </source>
</reference>
<evidence type="ECO:0000259" key="1">
    <source>
        <dbReference type="Pfam" id="PF01656"/>
    </source>
</evidence>
<proteinExistence type="predicted"/>
<dbReference type="EMBL" id="JAVDRL010000006">
    <property type="protein sequence ID" value="MDR6531420.1"/>
    <property type="molecule type" value="Genomic_DNA"/>
</dbReference>
<keyword evidence="3" id="KW-1185">Reference proteome</keyword>
<dbReference type="Gene3D" id="3.40.50.300">
    <property type="entry name" value="P-loop containing nucleotide triphosphate hydrolases"/>
    <property type="match status" value="1"/>
</dbReference>
<dbReference type="InterPro" id="IPR050678">
    <property type="entry name" value="DNA_Partitioning_ATPase"/>
</dbReference>
<dbReference type="Pfam" id="PF01656">
    <property type="entry name" value="CbiA"/>
    <property type="match status" value="1"/>
</dbReference>
<accession>A0ABU1N007</accession>